<accession>A0AA88LHX9</accession>
<dbReference type="EMBL" id="JAUPFM010000021">
    <property type="protein sequence ID" value="KAK2816899.1"/>
    <property type="molecule type" value="Genomic_DNA"/>
</dbReference>
<keyword evidence="2" id="KW-1185">Reference proteome</keyword>
<name>A0AA88LHX9_CHASR</name>
<evidence type="ECO:0000313" key="1">
    <source>
        <dbReference type="EMBL" id="KAK2816899.1"/>
    </source>
</evidence>
<proteinExistence type="predicted"/>
<organism evidence="1 2">
    <name type="scientific">Channa striata</name>
    <name type="common">Snakehead murrel</name>
    <name type="synonym">Ophicephalus striatus</name>
    <dbReference type="NCBI Taxonomy" id="64152"/>
    <lineage>
        <taxon>Eukaryota</taxon>
        <taxon>Metazoa</taxon>
        <taxon>Chordata</taxon>
        <taxon>Craniata</taxon>
        <taxon>Vertebrata</taxon>
        <taxon>Euteleostomi</taxon>
        <taxon>Actinopterygii</taxon>
        <taxon>Neopterygii</taxon>
        <taxon>Teleostei</taxon>
        <taxon>Neoteleostei</taxon>
        <taxon>Acanthomorphata</taxon>
        <taxon>Anabantaria</taxon>
        <taxon>Anabantiformes</taxon>
        <taxon>Channoidei</taxon>
        <taxon>Channidae</taxon>
        <taxon>Channa</taxon>
    </lineage>
</organism>
<gene>
    <name evidence="1" type="ORF">Q5P01_025090</name>
</gene>
<dbReference type="Proteomes" id="UP001187415">
    <property type="component" value="Unassembled WGS sequence"/>
</dbReference>
<evidence type="ECO:0000313" key="2">
    <source>
        <dbReference type="Proteomes" id="UP001187415"/>
    </source>
</evidence>
<protein>
    <submittedName>
        <fullName evidence="1">Uncharacterized protein</fullName>
    </submittedName>
</protein>
<dbReference type="AlphaFoldDB" id="A0AA88LHX9"/>
<comment type="caution">
    <text evidence="1">The sequence shown here is derived from an EMBL/GenBank/DDBJ whole genome shotgun (WGS) entry which is preliminary data.</text>
</comment>
<sequence>MLSYKSQASGKSSKLWEANTTMKIRDTKFKDRRLLNSPHPKFISQEYARSLSEQQLGPVEVVKVFEKVPQGFWLPPPNTCFNVPSKQLSKTAAVATKAVQDWGNGALSTTLLQVPISCSIRDEMVLFI</sequence>
<reference evidence="1" key="1">
    <citation type="submission" date="2023-07" db="EMBL/GenBank/DDBJ databases">
        <title>Chromosome-level Genome Assembly of Striped Snakehead (Channa striata).</title>
        <authorList>
            <person name="Liu H."/>
        </authorList>
    </citation>
    <scope>NUCLEOTIDE SEQUENCE</scope>
    <source>
        <strain evidence="1">Gz</strain>
        <tissue evidence="1">Muscle</tissue>
    </source>
</reference>